<dbReference type="RefSeq" id="XP_025359901.1">
    <property type="nucleotide sequence ID" value="XM_025506909.1"/>
</dbReference>
<protein>
    <submittedName>
        <fullName evidence="8">TauD-domain-containing protein</fullName>
    </submittedName>
</protein>
<dbReference type="InterPro" id="IPR003819">
    <property type="entry name" value="TauD/TfdA-like"/>
</dbReference>
<feature type="region of interest" description="Disordered" evidence="6">
    <location>
        <begin position="51"/>
        <end position="70"/>
    </location>
</feature>
<evidence type="ECO:0000256" key="2">
    <source>
        <dbReference type="ARBA" id="ARBA00022723"/>
    </source>
</evidence>
<evidence type="ECO:0000313" key="9">
    <source>
        <dbReference type="Proteomes" id="UP000245884"/>
    </source>
</evidence>
<gene>
    <name evidence="8" type="ORF">BDZ90DRAFT_234135</name>
</gene>
<accession>A0A316UJ99</accession>
<dbReference type="GO" id="GO:0046872">
    <property type="term" value="F:metal ion binding"/>
    <property type="evidence" value="ECO:0007669"/>
    <property type="project" value="UniProtKB-KW"/>
</dbReference>
<keyword evidence="2" id="KW-0479">Metal-binding</keyword>
<evidence type="ECO:0000256" key="6">
    <source>
        <dbReference type="SAM" id="MobiDB-lite"/>
    </source>
</evidence>
<dbReference type="Proteomes" id="UP000245884">
    <property type="component" value="Unassembled WGS sequence"/>
</dbReference>
<dbReference type="PANTHER" id="PTHR30468:SF10">
    <property type="entry name" value="TAUD_TFDA-LIKE DOMAIN-CONTAINING PROTEIN"/>
    <property type="match status" value="1"/>
</dbReference>
<dbReference type="InterPro" id="IPR051323">
    <property type="entry name" value="AtsK-like"/>
</dbReference>
<evidence type="ECO:0000256" key="1">
    <source>
        <dbReference type="ARBA" id="ARBA00005896"/>
    </source>
</evidence>
<dbReference type="GO" id="GO:0005737">
    <property type="term" value="C:cytoplasm"/>
    <property type="evidence" value="ECO:0007669"/>
    <property type="project" value="TreeGrafter"/>
</dbReference>
<dbReference type="EMBL" id="KZ819676">
    <property type="protein sequence ID" value="PWN25289.1"/>
    <property type="molecule type" value="Genomic_DNA"/>
</dbReference>
<keyword evidence="3" id="KW-0223">Dioxygenase</keyword>
<evidence type="ECO:0000256" key="5">
    <source>
        <dbReference type="ARBA" id="ARBA00023004"/>
    </source>
</evidence>
<dbReference type="GO" id="GO:0016706">
    <property type="term" value="F:2-oxoglutarate-dependent dioxygenase activity"/>
    <property type="evidence" value="ECO:0007669"/>
    <property type="project" value="TreeGrafter"/>
</dbReference>
<dbReference type="InterPro" id="IPR042098">
    <property type="entry name" value="TauD-like_sf"/>
</dbReference>
<keyword evidence="4" id="KW-0560">Oxidoreductase</keyword>
<keyword evidence="9" id="KW-1185">Reference proteome</keyword>
<evidence type="ECO:0000313" key="8">
    <source>
        <dbReference type="EMBL" id="PWN25289.1"/>
    </source>
</evidence>
<dbReference type="PANTHER" id="PTHR30468">
    <property type="entry name" value="ALPHA-KETOGLUTARATE-DEPENDENT SULFONATE DIOXYGENASE"/>
    <property type="match status" value="1"/>
</dbReference>
<dbReference type="STRING" id="1569628.A0A316UJ99"/>
<dbReference type="SUPFAM" id="SSF51197">
    <property type="entry name" value="Clavaminate synthase-like"/>
    <property type="match status" value="1"/>
</dbReference>
<evidence type="ECO:0000256" key="4">
    <source>
        <dbReference type="ARBA" id="ARBA00023002"/>
    </source>
</evidence>
<name>A0A316UJ99_9BASI</name>
<comment type="similarity">
    <text evidence="1">Belongs to the TfdA dioxygenase family.</text>
</comment>
<reference evidence="8 9" key="1">
    <citation type="journal article" date="2018" name="Mol. Biol. Evol.">
        <title>Broad Genomic Sampling Reveals a Smut Pathogenic Ancestry of the Fungal Clade Ustilaginomycotina.</title>
        <authorList>
            <person name="Kijpornyongpan T."/>
            <person name="Mondo S.J."/>
            <person name="Barry K."/>
            <person name="Sandor L."/>
            <person name="Lee J."/>
            <person name="Lipzen A."/>
            <person name="Pangilinan J."/>
            <person name="LaButti K."/>
            <person name="Hainaut M."/>
            <person name="Henrissat B."/>
            <person name="Grigoriev I.V."/>
            <person name="Spatafora J.W."/>
            <person name="Aime M.C."/>
        </authorList>
    </citation>
    <scope>NUCLEOTIDE SEQUENCE [LARGE SCALE GENOMIC DNA]</scope>
    <source>
        <strain evidence="8 9">MCA 5214</strain>
    </source>
</reference>
<dbReference type="Gene3D" id="3.60.130.10">
    <property type="entry name" value="Clavaminate synthase-like"/>
    <property type="match status" value="1"/>
</dbReference>
<evidence type="ECO:0000256" key="3">
    <source>
        <dbReference type="ARBA" id="ARBA00022964"/>
    </source>
</evidence>
<organism evidence="8 9">
    <name type="scientific">Jaminaea rosea</name>
    <dbReference type="NCBI Taxonomy" id="1569628"/>
    <lineage>
        <taxon>Eukaryota</taxon>
        <taxon>Fungi</taxon>
        <taxon>Dikarya</taxon>
        <taxon>Basidiomycota</taxon>
        <taxon>Ustilaginomycotina</taxon>
        <taxon>Exobasidiomycetes</taxon>
        <taxon>Microstromatales</taxon>
        <taxon>Microstromatales incertae sedis</taxon>
        <taxon>Jaminaea</taxon>
    </lineage>
</organism>
<dbReference type="Pfam" id="PF02668">
    <property type="entry name" value="TauD"/>
    <property type="match status" value="1"/>
</dbReference>
<feature type="domain" description="TauD/TfdA-like" evidence="7">
    <location>
        <begin position="87"/>
        <end position="396"/>
    </location>
</feature>
<feature type="compositionally biased region" description="Polar residues" evidence="6">
    <location>
        <begin position="51"/>
        <end position="69"/>
    </location>
</feature>
<keyword evidence="5" id="KW-0408">Iron</keyword>
<dbReference type="GeneID" id="37028732"/>
<evidence type="ECO:0000259" key="7">
    <source>
        <dbReference type="Pfam" id="PF02668"/>
    </source>
</evidence>
<sequence>MMTSYEQARRNEGMWEMDHAPYLRSRRYQGQRCDDHLPALLIITTSGASSQMSPIATSATTNGDSSPSPQHRVPLQLTGILDDIPFEEITPVIGREYTTLDVRDLLKDPQSDAKLRELAIITSRRGVVALRNQSVTPQEQQELTARLSLLSGTPEESGLHIHPVLNGQRDKAYRATGPNGEASADDTISVISSNFRKKTDDRLAQIQGGAAGEIHSDITFEPYPSDFSTLNIHTNVDCGGDTVFYSGYEAYDRLSPAFARFLEGLEGRYAQPAFQRMAKEGGFQVHAGPRGHAANVGGDLSATHPVIRTHPVTGWKSLFAVGAHFESFPSLRPDESTLLRAYLLDQVATTHAAQARVKWQDTSEGKSTLVVFDNRCVFHAATPDYFSKGGHRVGTRVVSVGEKPYFDAGSISRRDELGGERYI</sequence>
<dbReference type="AlphaFoldDB" id="A0A316UJ99"/>
<proteinExistence type="inferred from homology"/>
<dbReference type="OrthoDB" id="10257314at2759"/>